<dbReference type="InterPro" id="IPR000421">
    <property type="entry name" value="FA58C"/>
</dbReference>
<organism evidence="2 3">
    <name type="scientific">Pseudopedobacter beijingensis</name>
    <dbReference type="NCBI Taxonomy" id="1207056"/>
    <lineage>
        <taxon>Bacteria</taxon>
        <taxon>Pseudomonadati</taxon>
        <taxon>Bacteroidota</taxon>
        <taxon>Sphingobacteriia</taxon>
        <taxon>Sphingobacteriales</taxon>
        <taxon>Sphingobacteriaceae</taxon>
        <taxon>Pseudopedobacter</taxon>
    </lineage>
</organism>
<name>A0ABW4IDL7_9SPHI</name>
<reference evidence="3" key="1">
    <citation type="journal article" date="2019" name="Int. J. Syst. Evol. Microbiol.">
        <title>The Global Catalogue of Microorganisms (GCM) 10K type strain sequencing project: providing services to taxonomists for standard genome sequencing and annotation.</title>
        <authorList>
            <consortium name="The Broad Institute Genomics Platform"/>
            <consortium name="The Broad Institute Genome Sequencing Center for Infectious Disease"/>
            <person name="Wu L."/>
            <person name="Ma J."/>
        </authorList>
    </citation>
    <scope>NUCLEOTIDE SEQUENCE [LARGE SCALE GENOMIC DNA]</scope>
    <source>
        <strain evidence="3">CCUG 53762</strain>
    </source>
</reference>
<dbReference type="SUPFAM" id="SSF49785">
    <property type="entry name" value="Galactose-binding domain-like"/>
    <property type="match status" value="1"/>
</dbReference>
<dbReference type="PROSITE" id="PS50022">
    <property type="entry name" value="FA58C_3"/>
    <property type="match status" value="1"/>
</dbReference>
<dbReference type="InterPro" id="IPR008979">
    <property type="entry name" value="Galactose-bd-like_sf"/>
</dbReference>
<dbReference type="RefSeq" id="WP_379662651.1">
    <property type="nucleotide sequence ID" value="NZ_JBHUDG010000015.1"/>
</dbReference>
<dbReference type="Proteomes" id="UP001597118">
    <property type="component" value="Unassembled WGS sequence"/>
</dbReference>
<accession>A0ABW4IDL7</accession>
<proteinExistence type="predicted"/>
<dbReference type="EMBL" id="JBHUDG010000015">
    <property type="protein sequence ID" value="MFD1630275.1"/>
    <property type="molecule type" value="Genomic_DNA"/>
</dbReference>
<protein>
    <submittedName>
        <fullName evidence="2">Discoidin domain-containing protein</fullName>
    </submittedName>
</protein>
<dbReference type="Gene3D" id="2.60.120.260">
    <property type="entry name" value="Galactose-binding domain-like"/>
    <property type="match status" value="1"/>
</dbReference>
<dbReference type="Pfam" id="PF00754">
    <property type="entry name" value="F5_F8_type_C"/>
    <property type="match status" value="1"/>
</dbReference>
<evidence type="ECO:0000313" key="3">
    <source>
        <dbReference type="Proteomes" id="UP001597118"/>
    </source>
</evidence>
<comment type="caution">
    <text evidence="2">The sequence shown here is derived from an EMBL/GenBank/DDBJ whole genome shotgun (WGS) entry which is preliminary data.</text>
</comment>
<evidence type="ECO:0000313" key="2">
    <source>
        <dbReference type="EMBL" id="MFD1630275.1"/>
    </source>
</evidence>
<gene>
    <name evidence="2" type="ORF">ACFSAH_10325</name>
</gene>
<evidence type="ECO:0000259" key="1">
    <source>
        <dbReference type="PROSITE" id="PS50022"/>
    </source>
</evidence>
<keyword evidence="3" id="KW-1185">Reference proteome</keyword>
<sequence>MKLHKVKIWVLFTVFTLMYASCKVEEGTEGTPQSNYHKKVLEFVSIEGRAGAANISWYNPSKREMEVTIKYTDNNTEATLHKTSSEKNDELLIEGLENHEYVFEIIVNDTKSGLITEKKQFSVLPLKVYSIEDVIETVVAESNSDGIKFSWQNQTGSGIDLKITYLVYGQEKVLSKSSDILNDNISISRAPSGPMDFLVEISKDGQKIQRTISLVVEDMVISNKSEWTVTTNSYRPESPPSNLVDGNISTIWHTPTTAAAGAPGFPYWFIIDMKKEVNITKVHLFKRVGTHNGFGDFEVWGSTNGTDFTQLSGDTFHLIQTAEYDNVGQKFNISGKPRVKYLKIVALKLTPTWTPQTAGYTSLAEVNVYGDEDF</sequence>
<feature type="domain" description="F5/8 type C" evidence="1">
    <location>
        <begin position="209"/>
        <end position="371"/>
    </location>
</feature>